<name>A0ABV9EYH8_9SPHN</name>
<evidence type="ECO:0000313" key="2">
    <source>
        <dbReference type="Proteomes" id="UP001595957"/>
    </source>
</evidence>
<dbReference type="Gene3D" id="3.90.226.10">
    <property type="entry name" value="2-enoyl-CoA Hydratase, Chain A, domain 1"/>
    <property type="match status" value="1"/>
</dbReference>
<protein>
    <submittedName>
        <fullName evidence="1">Enoyl-CoA hydratase/isomerase family protein</fullName>
    </submittedName>
</protein>
<dbReference type="InterPro" id="IPR029045">
    <property type="entry name" value="ClpP/crotonase-like_dom_sf"/>
</dbReference>
<sequence>MPNPEIIISENQGVIHVAFNRPEKYNAISMEMLDGLREATARLRDRDDLRAMLLTANGKYFSAGIDLNGGLAPDASITSPKAFRSWYRQGAGSLHGLGDEWEAIEKPIVVAFQGPCLGGALELSLCADFRLASSEARFGLPEISFGALPGSGGTSRLVRLAGPHWARWLVLANRQIDAERALAIGIIHDVHGADELNEQAMAFCQSVAALPPEAFGAGKLAIELATDLDRAQGRNAERLAVSGLFQGAELRELMRSMQEKLSKKR</sequence>
<organism evidence="1 2">
    <name type="scientific">Sphingobium tyrosinilyticum</name>
    <dbReference type="NCBI Taxonomy" id="2715436"/>
    <lineage>
        <taxon>Bacteria</taxon>
        <taxon>Pseudomonadati</taxon>
        <taxon>Pseudomonadota</taxon>
        <taxon>Alphaproteobacteria</taxon>
        <taxon>Sphingomonadales</taxon>
        <taxon>Sphingomonadaceae</taxon>
        <taxon>Sphingobium</taxon>
    </lineage>
</organism>
<reference evidence="2" key="1">
    <citation type="journal article" date="2019" name="Int. J. Syst. Evol. Microbiol.">
        <title>The Global Catalogue of Microorganisms (GCM) 10K type strain sequencing project: providing services to taxonomists for standard genome sequencing and annotation.</title>
        <authorList>
            <consortium name="The Broad Institute Genomics Platform"/>
            <consortium name="The Broad Institute Genome Sequencing Center for Infectious Disease"/>
            <person name="Wu L."/>
            <person name="Ma J."/>
        </authorList>
    </citation>
    <scope>NUCLEOTIDE SEQUENCE [LARGE SCALE GENOMIC DNA]</scope>
    <source>
        <strain evidence="2">NBRC 103632</strain>
    </source>
</reference>
<dbReference type="RefSeq" id="WP_380804720.1">
    <property type="nucleotide sequence ID" value="NZ_JBHSFZ010000024.1"/>
</dbReference>
<gene>
    <name evidence="1" type="ORF">ACFO3E_11030</name>
</gene>
<dbReference type="PANTHER" id="PTHR11941">
    <property type="entry name" value="ENOYL-COA HYDRATASE-RELATED"/>
    <property type="match status" value="1"/>
</dbReference>
<dbReference type="InterPro" id="IPR001753">
    <property type="entry name" value="Enoyl-CoA_hydra/iso"/>
</dbReference>
<dbReference type="Pfam" id="PF00378">
    <property type="entry name" value="ECH_1"/>
    <property type="match status" value="1"/>
</dbReference>
<accession>A0ABV9EYH8</accession>
<comment type="caution">
    <text evidence="1">The sequence shown here is derived from an EMBL/GenBank/DDBJ whole genome shotgun (WGS) entry which is preliminary data.</text>
</comment>
<proteinExistence type="predicted"/>
<dbReference type="PANTHER" id="PTHR11941:SF54">
    <property type="entry name" value="ENOYL-COA HYDRATASE, MITOCHONDRIAL"/>
    <property type="match status" value="1"/>
</dbReference>
<dbReference type="SUPFAM" id="SSF52096">
    <property type="entry name" value="ClpP/crotonase"/>
    <property type="match status" value="1"/>
</dbReference>
<evidence type="ECO:0000313" key="1">
    <source>
        <dbReference type="EMBL" id="MFC4594716.1"/>
    </source>
</evidence>
<dbReference type="CDD" id="cd06558">
    <property type="entry name" value="crotonase-like"/>
    <property type="match status" value="1"/>
</dbReference>
<keyword evidence="2" id="KW-1185">Reference proteome</keyword>
<dbReference type="EMBL" id="JBHSFZ010000024">
    <property type="protein sequence ID" value="MFC4594716.1"/>
    <property type="molecule type" value="Genomic_DNA"/>
</dbReference>
<dbReference type="Proteomes" id="UP001595957">
    <property type="component" value="Unassembled WGS sequence"/>
</dbReference>